<organism evidence="1 2">
    <name type="scientific">Streptosporangium album</name>
    <dbReference type="NCBI Taxonomy" id="47479"/>
    <lineage>
        <taxon>Bacteria</taxon>
        <taxon>Bacillati</taxon>
        <taxon>Actinomycetota</taxon>
        <taxon>Actinomycetes</taxon>
        <taxon>Streptosporangiales</taxon>
        <taxon>Streptosporangiaceae</taxon>
        <taxon>Streptosporangium</taxon>
    </lineage>
</organism>
<dbReference type="RefSeq" id="WP_184757661.1">
    <property type="nucleotide sequence ID" value="NZ_BAABEK010000090.1"/>
</dbReference>
<dbReference type="EMBL" id="JACHJU010000002">
    <property type="protein sequence ID" value="MBB4941621.1"/>
    <property type="molecule type" value="Genomic_DNA"/>
</dbReference>
<evidence type="ECO:0000313" key="1">
    <source>
        <dbReference type="EMBL" id="MBB4941621.1"/>
    </source>
</evidence>
<dbReference type="Proteomes" id="UP000534286">
    <property type="component" value="Unassembled WGS sequence"/>
</dbReference>
<dbReference type="AlphaFoldDB" id="A0A7W7S284"/>
<dbReference type="SUPFAM" id="SSF51735">
    <property type="entry name" value="NAD(P)-binding Rossmann-fold domains"/>
    <property type="match status" value="1"/>
</dbReference>
<evidence type="ECO:0000313" key="2">
    <source>
        <dbReference type="Proteomes" id="UP000534286"/>
    </source>
</evidence>
<protein>
    <submittedName>
        <fullName evidence="1">NAD(P)-dependent dehydrogenase (Short-subunit alcohol dehydrogenase family)</fullName>
    </submittedName>
</protein>
<reference evidence="1 2" key="1">
    <citation type="submission" date="2020-08" db="EMBL/GenBank/DDBJ databases">
        <title>Sequencing the genomes of 1000 actinobacteria strains.</title>
        <authorList>
            <person name="Klenk H.-P."/>
        </authorList>
    </citation>
    <scope>NUCLEOTIDE SEQUENCE [LARGE SCALE GENOMIC DNA]</scope>
    <source>
        <strain evidence="1 2">DSM 43023</strain>
    </source>
</reference>
<name>A0A7W7S284_9ACTN</name>
<dbReference type="Gene3D" id="3.40.50.720">
    <property type="entry name" value="NAD(P)-binding Rossmann-like Domain"/>
    <property type="match status" value="1"/>
</dbReference>
<dbReference type="InterPro" id="IPR036291">
    <property type="entry name" value="NAD(P)-bd_dom_sf"/>
</dbReference>
<gene>
    <name evidence="1" type="ORF">FHR32_005998</name>
</gene>
<comment type="caution">
    <text evidence="1">The sequence shown here is derived from an EMBL/GenBank/DDBJ whole genome shotgun (WGS) entry which is preliminary data.</text>
</comment>
<sequence length="50" mass="5538">MNVLSGVRLARHYVPRMVGRGWGRMIFISSDPAVLPPTEMVHYGLTSSPP</sequence>
<accession>A0A7W7S284</accession>
<keyword evidence="2" id="KW-1185">Reference proteome</keyword>
<proteinExistence type="predicted"/>